<reference evidence="1" key="2">
    <citation type="submission" date="2021-01" db="EMBL/GenBank/DDBJ databases">
        <authorList>
            <person name="Schikora-Tamarit M.A."/>
        </authorList>
    </citation>
    <scope>NUCLEOTIDE SEQUENCE</scope>
    <source>
        <strain evidence="1">CBS6075</strain>
    </source>
</reference>
<sequence length="76" mass="8356">MLGNLSCHLIANMASNDERKKESLCLLQITDPLPVPASRRSVNMIPTGTRSNRLASDKTFSSSSQFCKIKPSSWST</sequence>
<reference evidence="1" key="1">
    <citation type="journal article" date="2021" name="Open Biol.">
        <title>Shared evolutionary footprints suggest mitochondrial oxidative damage underlies multiple complex I losses in fungi.</title>
        <authorList>
            <person name="Schikora-Tamarit M.A."/>
            <person name="Marcet-Houben M."/>
            <person name="Nosek J."/>
            <person name="Gabaldon T."/>
        </authorList>
    </citation>
    <scope>NUCLEOTIDE SEQUENCE</scope>
    <source>
        <strain evidence="1">CBS6075</strain>
    </source>
</reference>
<dbReference type="RefSeq" id="XP_046061617.1">
    <property type="nucleotide sequence ID" value="XM_046204461.1"/>
</dbReference>
<protein>
    <submittedName>
        <fullName evidence="1">Uncharacterized protein</fullName>
    </submittedName>
</protein>
<dbReference type="EMBL" id="JAEUBE010000255">
    <property type="protein sequence ID" value="KAH3666486.1"/>
    <property type="molecule type" value="Genomic_DNA"/>
</dbReference>
<gene>
    <name evidence="1" type="ORF">OGAPHI_003482</name>
</gene>
<accession>A0A9P8T608</accession>
<evidence type="ECO:0000313" key="2">
    <source>
        <dbReference type="Proteomes" id="UP000769157"/>
    </source>
</evidence>
<keyword evidence="2" id="KW-1185">Reference proteome</keyword>
<comment type="caution">
    <text evidence="1">The sequence shown here is derived from an EMBL/GenBank/DDBJ whole genome shotgun (WGS) entry which is preliminary data.</text>
</comment>
<proteinExistence type="predicted"/>
<evidence type="ECO:0000313" key="1">
    <source>
        <dbReference type="EMBL" id="KAH3666486.1"/>
    </source>
</evidence>
<organism evidence="1 2">
    <name type="scientific">Ogataea philodendri</name>
    <dbReference type="NCBI Taxonomy" id="1378263"/>
    <lineage>
        <taxon>Eukaryota</taxon>
        <taxon>Fungi</taxon>
        <taxon>Dikarya</taxon>
        <taxon>Ascomycota</taxon>
        <taxon>Saccharomycotina</taxon>
        <taxon>Pichiomycetes</taxon>
        <taxon>Pichiales</taxon>
        <taxon>Pichiaceae</taxon>
        <taxon>Ogataea</taxon>
    </lineage>
</organism>
<dbReference type="AlphaFoldDB" id="A0A9P8T608"/>
<dbReference type="Proteomes" id="UP000769157">
    <property type="component" value="Unassembled WGS sequence"/>
</dbReference>
<dbReference type="GeneID" id="70235447"/>
<name>A0A9P8T608_9ASCO</name>